<sequence>MTLRVVIDTNIWIRILLKGRVTLPILEAFNEKNFQLIISQVLFDEFHEVWNRPRLKKYIDINQALRLEKQLRSRSIWVETKTIPPHCRDPKDLPILSTAIDGEANIIVSGDDDLRADEELRRAMQLYSIKLLGVNSFLECLTE</sequence>
<dbReference type="EMBL" id="SFAZ01000311">
    <property type="protein sequence ID" value="TRU67704.1"/>
    <property type="molecule type" value="Genomic_DNA"/>
</dbReference>
<dbReference type="PANTHER" id="PTHR34610">
    <property type="entry name" value="SSL7007 PROTEIN"/>
    <property type="match status" value="1"/>
</dbReference>
<dbReference type="AlphaFoldDB" id="A0A552H8Y0"/>
<accession>A0A552H8Y0</accession>
<dbReference type="InterPro" id="IPR002716">
    <property type="entry name" value="PIN_dom"/>
</dbReference>
<evidence type="ECO:0000259" key="1">
    <source>
        <dbReference type="SMART" id="SM00670"/>
    </source>
</evidence>
<gene>
    <name evidence="2" type="ORF">EWV77_22260</name>
</gene>
<dbReference type="SUPFAM" id="SSF88723">
    <property type="entry name" value="PIN domain-like"/>
    <property type="match status" value="1"/>
</dbReference>
<dbReference type="SMART" id="SM00670">
    <property type="entry name" value="PINc"/>
    <property type="match status" value="1"/>
</dbReference>
<organism evidence="2 3">
    <name type="scientific">Microcystis viridis Mv_BB_P_19951000_S68D</name>
    <dbReference type="NCBI Taxonomy" id="2486270"/>
    <lineage>
        <taxon>Bacteria</taxon>
        <taxon>Bacillati</taxon>
        <taxon>Cyanobacteriota</taxon>
        <taxon>Cyanophyceae</taxon>
        <taxon>Oscillatoriophycideae</taxon>
        <taxon>Chroococcales</taxon>
        <taxon>Microcystaceae</taxon>
        <taxon>Microcystis</taxon>
    </lineage>
</organism>
<proteinExistence type="predicted"/>
<dbReference type="PANTHER" id="PTHR34610:SF3">
    <property type="entry name" value="SSL7007 PROTEIN"/>
    <property type="match status" value="1"/>
</dbReference>
<evidence type="ECO:0000313" key="2">
    <source>
        <dbReference type="EMBL" id="TRU67704.1"/>
    </source>
</evidence>
<protein>
    <submittedName>
        <fullName evidence="2">Putative toxin-antitoxin system toxin component, PIN family</fullName>
    </submittedName>
</protein>
<evidence type="ECO:0000313" key="3">
    <source>
        <dbReference type="Proteomes" id="UP000320674"/>
    </source>
</evidence>
<reference evidence="2 3" key="1">
    <citation type="submission" date="2019-01" db="EMBL/GenBank/DDBJ databases">
        <title>Coherence of Microcystis species and biogeography revealed through population genomics.</title>
        <authorList>
            <person name="Perez-Carrascal O.M."/>
            <person name="Terrat Y."/>
            <person name="Giani A."/>
            <person name="Fortin N."/>
            <person name="Tromas N."/>
            <person name="Shapiro B.J."/>
        </authorList>
    </citation>
    <scope>NUCLEOTIDE SEQUENCE [LARGE SCALE GENOMIC DNA]</scope>
    <source>
        <strain evidence="2">Mv_BB_P_19951000_S68D</strain>
    </source>
</reference>
<dbReference type="Proteomes" id="UP000320674">
    <property type="component" value="Unassembled WGS sequence"/>
</dbReference>
<dbReference type="InterPro" id="IPR029060">
    <property type="entry name" value="PIN-like_dom_sf"/>
</dbReference>
<feature type="domain" description="PIN" evidence="1">
    <location>
        <begin position="3"/>
        <end position="116"/>
    </location>
</feature>
<name>A0A552H8Y0_MICVR</name>
<dbReference type="Pfam" id="PF13470">
    <property type="entry name" value="PIN_3"/>
    <property type="match status" value="1"/>
</dbReference>
<dbReference type="NCBIfam" id="TIGR00305">
    <property type="entry name" value="putative toxin-antitoxin system toxin component, PIN family"/>
    <property type="match status" value="1"/>
</dbReference>
<dbReference type="InterPro" id="IPR002850">
    <property type="entry name" value="PIN_toxin-like"/>
</dbReference>
<comment type="caution">
    <text evidence="2">The sequence shown here is derived from an EMBL/GenBank/DDBJ whole genome shotgun (WGS) entry which is preliminary data.</text>
</comment>